<evidence type="ECO:0000256" key="2">
    <source>
        <dbReference type="SAM" id="Phobius"/>
    </source>
</evidence>
<organism evidence="3 4">
    <name type="scientific">Colletotrichum sidae</name>
    <dbReference type="NCBI Taxonomy" id="1347389"/>
    <lineage>
        <taxon>Eukaryota</taxon>
        <taxon>Fungi</taxon>
        <taxon>Dikarya</taxon>
        <taxon>Ascomycota</taxon>
        <taxon>Pezizomycotina</taxon>
        <taxon>Sordariomycetes</taxon>
        <taxon>Hypocreomycetidae</taxon>
        <taxon>Glomerellales</taxon>
        <taxon>Glomerellaceae</taxon>
        <taxon>Colletotrichum</taxon>
        <taxon>Colletotrichum orbiculare species complex</taxon>
    </lineage>
</organism>
<keyword evidence="2" id="KW-0812">Transmembrane</keyword>
<accession>A0A4R8T7Y4</accession>
<keyword evidence="2" id="KW-1133">Transmembrane helix</keyword>
<sequence length="205" mass="23093">MMPQQQQQSRHVRLRRRHVWKQDSKRRHVKNNPRRSSSRRTLPHAAPPLYTRIPPKALRSRRISKSYLTNSTDLETAPAALATVRRAAGWHSWAAAASSVSLMMALILQLMQTDRLFLRALQRKEPSFFQNVPRLVTGVGSWIALALQASALVMIGQALKAIDNQSGSVIQWTMLALGVPSVIVHFAHNRLGYDFDFGGFRASCC</sequence>
<comment type="caution">
    <text evidence="3">The sequence shown here is derived from an EMBL/GenBank/DDBJ whole genome shotgun (WGS) entry which is preliminary data.</text>
</comment>
<evidence type="ECO:0000256" key="1">
    <source>
        <dbReference type="SAM" id="MobiDB-lite"/>
    </source>
</evidence>
<reference evidence="3 4" key="1">
    <citation type="submission" date="2018-11" db="EMBL/GenBank/DDBJ databases">
        <title>Genome sequence and assembly of Colletotrichum sidae.</title>
        <authorList>
            <person name="Gan P."/>
            <person name="Shirasu K."/>
        </authorList>
    </citation>
    <scope>NUCLEOTIDE SEQUENCE [LARGE SCALE GENOMIC DNA]</scope>
    <source>
        <strain evidence="3 4">CBS 518.97</strain>
    </source>
</reference>
<feature type="compositionally biased region" description="Basic residues" evidence="1">
    <location>
        <begin position="10"/>
        <end position="42"/>
    </location>
</feature>
<evidence type="ECO:0000313" key="3">
    <source>
        <dbReference type="EMBL" id="TEA13503.1"/>
    </source>
</evidence>
<keyword evidence="4" id="KW-1185">Reference proteome</keyword>
<feature type="transmembrane region" description="Helical" evidence="2">
    <location>
        <begin position="132"/>
        <end position="157"/>
    </location>
</feature>
<dbReference type="Proteomes" id="UP000295604">
    <property type="component" value="Unassembled WGS sequence"/>
</dbReference>
<feature type="region of interest" description="Disordered" evidence="1">
    <location>
        <begin position="1"/>
        <end position="53"/>
    </location>
</feature>
<dbReference type="EMBL" id="QAPF01000197">
    <property type="protein sequence ID" value="TEA13503.1"/>
    <property type="molecule type" value="Genomic_DNA"/>
</dbReference>
<proteinExistence type="predicted"/>
<gene>
    <name evidence="3" type="ORF">C8034_v004783</name>
</gene>
<feature type="transmembrane region" description="Helical" evidence="2">
    <location>
        <begin position="169"/>
        <end position="187"/>
    </location>
</feature>
<protein>
    <submittedName>
        <fullName evidence="3">Uncharacterized protein</fullName>
    </submittedName>
</protein>
<name>A0A4R8T7Y4_9PEZI</name>
<keyword evidence="2" id="KW-0472">Membrane</keyword>
<dbReference type="AlphaFoldDB" id="A0A4R8T7Y4"/>
<evidence type="ECO:0000313" key="4">
    <source>
        <dbReference type="Proteomes" id="UP000295604"/>
    </source>
</evidence>
<feature type="transmembrane region" description="Helical" evidence="2">
    <location>
        <begin position="90"/>
        <end position="111"/>
    </location>
</feature>